<accession>A0A916DR93</accession>
<dbReference type="RefSeq" id="WP_264791555.1">
    <property type="nucleotide sequence ID" value="NZ_AP026867.1"/>
</dbReference>
<proteinExistence type="predicted"/>
<sequence length="144" mass="16197">MKFSSITNILAFIFFFTITISCNESVIDNSFGTTILDTMSNEKLKSSTRAFLEESEKAKKITFTVIYNGDLEQMSTQKDSKFKLLLDTYGLEITDPFEIDEEHKGIVLVPTTALPLPIEIGKEISLLDEVLMVEVDNVKKDSIS</sequence>
<evidence type="ECO:0000313" key="1">
    <source>
        <dbReference type="EMBL" id="BDS10227.1"/>
    </source>
</evidence>
<name>A0A916DR93_9BACT</name>
<organism evidence="1 2">
    <name type="scientific">Aureispira anguillae</name>
    <dbReference type="NCBI Taxonomy" id="2864201"/>
    <lineage>
        <taxon>Bacteria</taxon>
        <taxon>Pseudomonadati</taxon>
        <taxon>Bacteroidota</taxon>
        <taxon>Saprospiria</taxon>
        <taxon>Saprospirales</taxon>
        <taxon>Saprospiraceae</taxon>
        <taxon>Aureispira</taxon>
    </lineage>
</organism>
<protein>
    <submittedName>
        <fullName evidence="1">Uncharacterized protein</fullName>
    </submittedName>
</protein>
<evidence type="ECO:0000313" key="2">
    <source>
        <dbReference type="Proteomes" id="UP001060919"/>
    </source>
</evidence>
<dbReference type="KEGG" id="aup:AsAng_0009350"/>
<dbReference type="PROSITE" id="PS51257">
    <property type="entry name" value="PROKAR_LIPOPROTEIN"/>
    <property type="match status" value="1"/>
</dbReference>
<reference evidence="1" key="1">
    <citation type="submission" date="2022-09" db="EMBL/GenBank/DDBJ databases">
        <title>Aureispira anguillicida sp. nov., isolated from Leptocephalus of Japanese eel Anguilla japonica.</title>
        <authorList>
            <person name="Yuasa K."/>
            <person name="Mekata T."/>
            <person name="Ikunari K."/>
        </authorList>
    </citation>
    <scope>NUCLEOTIDE SEQUENCE</scope>
    <source>
        <strain evidence="1">EL160426</strain>
    </source>
</reference>
<dbReference type="Proteomes" id="UP001060919">
    <property type="component" value="Chromosome"/>
</dbReference>
<dbReference type="EMBL" id="AP026867">
    <property type="protein sequence ID" value="BDS10227.1"/>
    <property type="molecule type" value="Genomic_DNA"/>
</dbReference>
<dbReference type="AlphaFoldDB" id="A0A916DR93"/>
<keyword evidence="2" id="KW-1185">Reference proteome</keyword>
<gene>
    <name evidence="1" type="ORF">AsAng_0009350</name>
</gene>